<accession>A0A368VRD6</accession>
<feature type="signal peptide" evidence="1">
    <location>
        <begin position="1"/>
        <end position="23"/>
    </location>
</feature>
<name>A0A368VRD6_9BACL</name>
<dbReference type="PANTHER" id="PTHR33794">
    <property type="entry name" value="BACILLOLYSIN"/>
    <property type="match status" value="1"/>
</dbReference>
<keyword evidence="1" id="KW-0732">Signal</keyword>
<gene>
    <name evidence="2" type="ORF">DFP97_11490</name>
</gene>
<evidence type="ECO:0008006" key="4">
    <source>
        <dbReference type="Google" id="ProtNLM"/>
    </source>
</evidence>
<dbReference type="Proteomes" id="UP000252415">
    <property type="component" value="Unassembled WGS sequence"/>
</dbReference>
<dbReference type="RefSeq" id="WP_114382188.1">
    <property type="nucleotide sequence ID" value="NZ_QPJD01000014.1"/>
</dbReference>
<evidence type="ECO:0000256" key="1">
    <source>
        <dbReference type="SAM" id="SignalP"/>
    </source>
</evidence>
<feature type="chain" id="PRO_5039532891" description="PepSY domain-containing protein" evidence="1">
    <location>
        <begin position="24"/>
        <end position="229"/>
    </location>
</feature>
<evidence type="ECO:0000313" key="2">
    <source>
        <dbReference type="EMBL" id="RCW43027.1"/>
    </source>
</evidence>
<sequence>MRLILIMLVATIFSSPINSSAAAEDLTGAAKRVLQKLKRESGDTFTIQWNKNTNTPSLLEGHFSKPSKHTPQWIAFEFLDKTKALYGLKNPRRDMQVTEVSRSSDNMIQVRLQRFLYNTPVWKDELVIQINKQGIVRRVMGRVHPNLENKTFNRSMHAAFSKEKAISIALSFAKVDRAQLEEPVVEVYYLPSRAGTPLIYVVNLKSRESDNEYQKVFIHSLTGRVIEQQ</sequence>
<dbReference type="EMBL" id="QPJD01000014">
    <property type="protein sequence ID" value="RCW43027.1"/>
    <property type="molecule type" value="Genomic_DNA"/>
</dbReference>
<dbReference type="AlphaFoldDB" id="A0A368VRD6"/>
<proteinExistence type="predicted"/>
<reference evidence="2 3" key="1">
    <citation type="submission" date="2018-07" db="EMBL/GenBank/DDBJ databases">
        <title>Genomic Encyclopedia of Type Strains, Phase III (KMG-III): the genomes of soil and plant-associated and newly described type strains.</title>
        <authorList>
            <person name="Whitman W."/>
        </authorList>
    </citation>
    <scope>NUCLEOTIDE SEQUENCE [LARGE SCALE GENOMIC DNA]</scope>
    <source>
        <strain evidence="2 3">CECT 7506</strain>
    </source>
</reference>
<keyword evidence="3" id="KW-1185">Reference proteome</keyword>
<protein>
    <recommendedName>
        <fullName evidence="4">PepSY domain-containing protein</fullName>
    </recommendedName>
</protein>
<dbReference type="OrthoDB" id="2380710at2"/>
<dbReference type="Gene3D" id="3.10.450.490">
    <property type="match status" value="1"/>
</dbReference>
<dbReference type="PANTHER" id="PTHR33794:SF1">
    <property type="entry name" value="BACILLOLYSIN"/>
    <property type="match status" value="1"/>
</dbReference>
<organism evidence="2 3">
    <name type="scientific">Paenibacillus prosopidis</name>
    <dbReference type="NCBI Taxonomy" id="630520"/>
    <lineage>
        <taxon>Bacteria</taxon>
        <taxon>Bacillati</taxon>
        <taxon>Bacillota</taxon>
        <taxon>Bacilli</taxon>
        <taxon>Bacillales</taxon>
        <taxon>Paenibacillaceae</taxon>
        <taxon>Paenibacillus</taxon>
    </lineage>
</organism>
<dbReference type="InterPro" id="IPR050728">
    <property type="entry name" value="Zinc_Metalloprotease_M4"/>
</dbReference>
<comment type="caution">
    <text evidence="2">The sequence shown here is derived from an EMBL/GenBank/DDBJ whole genome shotgun (WGS) entry which is preliminary data.</text>
</comment>
<evidence type="ECO:0000313" key="3">
    <source>
        <dbReference type="Proteomes" id="UP000252415"/>
    </source>
</evidence>